<evidence type="ECO:0000256" key="2">
    <source>
        <dbReference type="ARBA" id="ARBA00022475"/>
    </source>
</evidence>
<sequence>MSKTIKEAKQAKAGDPRFYMANERTFLAWIRTSIGIMGFGFVVERFSLFVRQMAYVLGQDEHTLPSSLGSSSIVGIILVGLGAIMSVSAFIKYKRTEKQITEGTYESSSILNTALTGLVLAVGVFLVFYIIQST</sequence>
<feature type="transmembrane region" description="Helical" evidence="6">
    <location>
        <begin position="68"/>
        <end position="90"/>
    </location>
</feature>
<evidence type="ECO:0000313" key="8">
    <source>
        <dbReference type="EMBL" id="AET70628.1"/>
    </source>
</evidence>
<dbReference type="PANTHER" id="PTHR34187">
    <property type="entry name" value="FGR18P"/>
    <property type="match status" value="1"/>
</dbReference>
<protein>
    <submittedName>
        <fullName evidence="8">Putative membrane protein</fullName>
    </submittedName>
</protein>
<feature type="transmembrane region" description="Helical" evidence="6">
    <location>
        <begin position="26"/>
        <end position="48"/>
    </location>
</feature>
<accession>G7W9R2</accession>
<dbReference type="GO" id="GO:0005886">
    <property type="term" value="C:plasma membrane"/>
    <property type="evidence" value="ECO:0007669"/>
    <property type="project" value="UniProtKB-SubCell"/>
</dbReference>
<evidence type="ECO:0000259" key="7">
    <source>
        <dbReference type="Pfam" id="PF02656"/>
    </source>
</evidence>
<evidence type="ECO:0000256" key="1">
    <source>
        <dbReference type="ARBA" id="ARBA00004651"/>
    </source>
</evidence>
<keyword evidence="4 6" id="KW-1133">Transmembrane helix</keyword>
<organism evidence="8 9">
    <name type="scientific">Desulfosporosinus orientis (strain ATCC 19365 / DSM 765 / NCIMB 8382 / VKM B-1628 / Singapore I)</name>
    <name type="common">Desulfotomaculum orientis</name>
    <dbReference type="NCBI Taxonomy" id="768706"/>
    <lineage>
        <taxon>Bacteria</taxon>
        <taxon>Bacillati</taxon>
        <taxon>Bacillota</taxon>
        <taxon>Clostridia</taxon>
        <taxon>Eubacteriales</taxon>
        <taxon>Desulfitobacteriaceae</taxon>
        <taxon>Desulfosporosinus</taxon>
    </lineage>
</organism>
<reference evidence="9" key="1">
    <citation type="submission" date="2011-11" db="EMBL/GenBank/DDBJ databases">
        <title>Complete sequence of Desulfosporosinus orientis DSM 765.</title>
        <authorList>
            <person name="Lucas S."/>
            <person name="Han J."/>
            <person name="Lapidus A."/>
            <person name="Cheng J.-F."/>
            <person name="Goodwin L."/>
            <person name="Pitluck S."/>
            <person name="Peters L."/>
            <person name="Ovchinnikova G."/>
            <person name="Teshima H."/>
            <person name="Detter J.C."/>
            <person name="Han C."/>
            <person name="Tapia R."/>
            <person name="Land M."/>
            <person name="Hauser L."/>
            <person name="Kyrpides N."/>
            <person name="Ivanova N."/>
            <person name="Pagani I."/>
            <person name="Pester M."/>
            <person name="Spring S."/>
            <person name="Ollivier B."/>
            <person name="Rattei T."/>
            <person name="Klenk H.-P."/>
            <person name="Wagner M."/>
            <person name="Loy A."/>
            <person name="Woyke T."/>
        </authorList>
    </citation>
    <scope>NUCLEOTIDE SEQUENCE [LARGE SCALE GENOMIC DNA]</scope>
    <source>
        <strain evidence="9">ATCC 19365 / DSM 765 / NCIMB 8382 / VKM B-1628</strain>
    </source>
</reference>
<dbReference type="InterPro" id="IPR003807">
    <property type="entry name" value="DUF202"/>
</dbReference>
<comment type="subcellular location">
    <subcellularLocation>
        <location evidence="1">Cell membrane</location>
        <topology evidence="1">Multi-pass membrane protein</topology>
    </subcellularLocation>
</comment>
<evidence type="ECO:0000256" key="5">
    <source>
        <dbReference type="ARBA" id="ARBA00023136"/>
    </source>
</evidence>
<dbReference type="HOGENOM" id="CLU_053359_6_1_9"/>
<dbReference type="eggNOG" id="COG2149">
    <property type="taxonomic scope" value="Bacteria"/>
</dbReference>
<evidence type="ECO:0000256" key="4">
    <source>
        <dbReference type="ARBA" id="ARBA00022989"/>
    </source>
</evidence>
<name>G7W9R2_DESOD</name>
<keyword evidence="9" id="KW-1185">Reference proteome</keyword>
<dbReference type="KEGG" id="dor:Desor_5245"/>
<reference evidence="8 9" key="2">
    <citation type="journal article" date="2012" name="J. Bacteriol.">
        <title>Complete genome sequences of Desulfosporosinus orientis DSM765T, Desulfosporosinus youngiae DSM17734T, Desulfosporosinus meridiei DSM13257T, and Desulfosporosinus acidiphilus DSM22704T.</title>
        <authorList>
            <person name="Pester M."/>
            <person name="Brambilla E."/>
            <person name="Alazard D."/>
            <person name="Rattei T."/>
            <person name="Weinmaier T."/>
            <person name="Han J."/>
            <person name="Lucas S."/>
            <person name="Lapidus A."/>
            <person name="Cheng J.F."/>
            <person name="Goodwin L."/>
            <person name="Pitluck S."/>
            <person name="Peters L."/>
            <person name="Ovchinnikova G."/>
            <person name="Teshima H."/>
            <person name="Detter J.C."/>
            <person name="Han C.S."/>
            <person name="Tapia R."/>
            <person name="Land M.L."/>
            <person name="Hauser L."/>
            <person name="Kyrpides N.C."/>
            <person name="Ivanova N.N."/>
            <person name="Pagani I."/>
            <person name="Huntmann M."/>
            <person name="Wei C.L."/>
            <person name="Davenport K.W."/>
            <person name="Daligault H."/>
            <person name="Chain P.S."/>
            <person name="Chen A."/>
            <person name="Mavromatis K."/>
            <person name="Markowitz V."/>
            <person name="Szeto E."/>
            <person name="Mikhailova N."/>
            <person name="Pati A."/>
            <person name="Wagner M."/>
            <person name="Woyke T."/>
            <person name="Ollivier B."/>
            <person name="Klenk H.P."/>
            <person name="Spring S."/>
            <person name="Loy A."/>
        </authorList>
    </citation>
    <scope>NUCLEOTIDE SEQUENCE [LARGE SCALE GENOMIC DNA]</scope>
    <source>
        <strain evidence="9">ATCC 19365 / DSM 765 / NCIMB 8382 / VKM B-1628</strain>
    </source>
</reference>
<dbReference type="AlphaFoldDB" id="G7W9R2"/>
<proteinExistence type="predicted"/>
<gene>
    <name evidence="8" type="ordered locus">Desor_5245</name>
</gene>
<dbReference type="Proteomes" id="UP000006346">
    <property type="component" value="Chromosome"/>
</dbReference>
<keyword evidence="5 6" id="KW-0472">Membrane</keyword>
<evidence type="ECO:0000313" key="9">
    <source>
        <dbReference type="Proteomes" id="UP000006346"/>
    </source>
</evidence>
<dbReference type="PANTHER" id="PTHR34187:SF2">
    <property type="entry name" value="DUF202 DOMAIN-CONTAINING PROTEIN"/>
    <property type="match status" value="1"/>
</dbReference>
<keyword evidence="3 6" id="KW-0812">Transmembrane</keyword>
<evidence type="ECO:0000256" key="6">
    <source>
        <dbReference type="SAM" id="Phobius"/>
    </source>
</evidence>
<feature type="transmembrane region" description="Helical" evidence="6">
    <location>
        <begin position="110"/>
        <end position="131"/>
    </location>
</feature>
<dbReference type="RefSeq" id="WP_014187432.1">
    <property type="nucleotide sequence ID" value="NC_016584.1"/>
</dbReference>
<evidence type="ECO:0000256" key="3">
    <source>
        <dbReference type="ARBA" id="ARBA00022692"/>
    </source>
</evidence>
<feature type="domain" description="DUF202" evidence="7">
    <location>
        <begin position="17"/>
        <end position="98"/>
    </location>
</feature>
<dbReference type="InterPro" id="IPR052053">
    <property type="entry name" value="IM_YidH-like"/>
</dbReference>
<dbReference type="PATRIC" id="fig|768706.3.peg.5343"/>
<dbReference type="OrthoDB" id="582337at2"/>
<dbReference type="Pfam" id="PF02656">
    <property type="entry name" value="DUF202"/>
    <property type="match status" value="1"/>
</dbReference>
<keyword evidence="2" id="KW-1003">Cell membrane</keyword>
<dbReference type="EMBL" id="CP003108">
    <property type="protein sequence ID" value="AET70628.1"/>
    <property type="molecule type" value="Genomic_DNA"/>
</dbReference>